<dbReference type="Gene3D" id="3.50.30.80">
    <property type="entry name" value="IlvD/EDD C-terminal domain-like"/>
    <property type="match status" value="1"/>
</dbReference>
<name>A0ABU4ZQZ8_9HYPH</name>
<dbReference type="HAMAP" id="MF_02094">
    <property type="entry name" value="Edd"/>
    <property type="match status" value="1"/>
</dbReference>
<dbReference type="InterPro" id="IPR004786">
    <property type="entry name" value="6-phosphgluc_deHydtase"/>
</dbReference>
<proteinExistence type="inferred from homology"/>
<evidence type="ECO:0000256" key="4">
    <source>
        <dbReference type="ARBA" id="ARBA00023004"/>
    </source>
</evidence>
<dbReference type="EC" id="4.2.1.12" evidence="9 10"/>
<dbReference type="Pfam" id="PF24877">
    <property type="entry name" value="ILV_EDD_C"/>
    <property type="match status" value="1"/>
</dbReference>
<keyword evidence="8 9" id="KW-0119">Carbohydrate metabolism</keyword>
<dbReference type="NCBIfam" id="TIGR01196">
    <property type="entry name" value="edd"/>
    <property type="match status" value="1"/>
</dbReference>
<evidence type="ECO:0000259" key="12">
    <source>
        <dbReference type="Pfam" id="PF24877"/>
    </source>
</evidence>
<dbReference type="SUPFAM" id="SSF143975">
    <property type="entry name" value="IlvD/EDD N-terminal domain-like"/>
    <property type="match status" value="1"/>
</dbReference>
<gene>
    <name evidence="9 13" type="primary">edd</name>
    <name evidence="13" type="ORF">RFM68_25395</name>
</gene>
<dbReference type="InterPro" id="IPR000581">
    <property type="entry name" value="ILV_EDD_N"/>
</dbReference>
<dbReference type="PANTHER" id="PTHR43661:SF1">
    <property type="entry name" value="PHOSPHOGLUCONATE DEHYDRATASE"/>
    <property type="match status" value="1"/>
</dbReference>
<dbReference type="PROSITE" id="PS00886">
    <property type="entry name" value="ILVD_EDD_1"/>
    <property type="match status" value="1"/>
</dbReference>
<dbReference type="PROSITE" id="PS00887">
    <property type="entry name" value="ILVD_EDD_2"/>
    <property type="match status" value="1"/>
</dbReference>
<evidence type="ECO:0000259" key="11">
    <source>
        <dbReference type="Pfam" id="PF00920"/>
    </source>
</evidence>
<evidence type="ECO:0000256" key="10">
    <source>
        <dbReference type="NCBIfam" id="TIGR01196"/>
    </source>
</evidence>
<sequence>MTARRDIEAITERIRQRSKVGREAYLSRIAEASSRTANRAVLGCGNLAHGFAVCSPSEKIALGGDRVPNLGIITSYNDMLSAHQPFETFPALIKEAAREAGGIAQVAGGVPAMCDGVTQGQPGMELSLFSRDVIAMAAAIGLSHNMFDAAVFLGVCDKIVPGLVIAALTFGHLPAVFIPAGPMTTGLANDEKAKVRQLYAEGKVGRAELLEAESKSYHGPGTCTFYGTANSNQMLMEIMGLHTPGASFVNPGTPLRDALTREAAKRALAIAALGNAYTPVGRMIDERSIVNGVVGLHATGGSTNHTIHLIAMAAAAGIALTWQDISDLSEAVPLLARVYPNGLADVNHFHAAGGLGFLIRELLDEGLLHEDVQTVWGEGLRPYAVEARLGDDGGVVREAAPLQSGDEKVLAPFKQAFQATGGLKVLGGNLGHAVIKTSAVKPERRVIEAPAKVFDSQQGLNDAFKAGTLTGDFIAVIRFQGPKANGMPELHKLTTVLGILQDRGQRVALVTDGRMSGASGKVPAAIHVTPEAVEDGPIARIHDGDVIRLDADAGTLEVLVPGTEFALRRTADADLIGNEFGFGRELFAGFRQLVGRADHGAAAFGSA</sequence>
<evidence type="ECO:0000256" key="6">
    <source>
        <dbReference type="ARBA" id="ARBA00023064"/>
    </source>
</evidence>
<evidence type="ECO:0000256" key="8">
    <source>
        <dbReference type="ARBA" id="ARBA00023277"/>
    </source>
</evidence>
<keyword evidence="4 9" id="KW-0408">Iron</keyword>
<evidence type="ECO:0000256" key="9">
    <source>
        <dbReference type="HAMAP-Rule" id="MF_02094"/>
    </source>
</evidence>
<evidence type="ECO:0000256" key="1">
    <source>
        <dbReference type="ARBA" id="ARBA00006486"/>
    </source>
</evidence>
<evidence type="ECO:0000256" key="5">
    <source>
        <dbReference type="ARBA" id="ARBA00023014"/>
    </source>
</evidence>
<dbReference type="GO" id="GO:0004456">
    <property type="term" value="F:phosphogluconate dehydratase activity"/>
    <property type="evidence" value="ECO:0007669"/>
    <property type="project" value="UniProtKB-EC"/>
</dbReference>
<evidence type="ECO:0000256" key="2">
    <source>
        <dbReference type="ARBA" id="ARBA00022485"/>
    </source>
</evidence>
<protein>
    <recommendedName>
        <fullName evidence="9 10">Phosphogluconate dehydratase</fullName>
        <ecNumber evidence="9 10">4.2.1.12</ecNumber>
    </recommendedName>
</protein>
<dbReference type="SUPFAM" id="SSF52016">
    <property type="entry name" value="LeuD/IlvD-like"/>
    <property type="match status" value="1"/>
</dbReference>
<evidence type="ECO:0000256" key="3">
    <source>
        <dbReference type="ARBA" id="ARBA00022723"/>
    </source>
</evidence>
<comment type="function">
    <text evidence="9">Catalyzes the dehydration of 6-phospho-D-gluconate to 2-dehydro-3-deoxy-6-phospho-D-gluconate.</text>
</comment>
<accession>A0ABU4ZQZ8</accession>
<comment type="cofactor">
    <cofactor evidence="9">
        <name>[4Fe-4S] cluster</name>
        <dbReference type="ChEBI" id="CHEBI:49883"/>
    </cofactor>
    <text evidence="9">Binds 1 [4Fe-4S] cluster.</text>
</comment>
<feature type="binding site" evidence="9">
    <location>
        <position position="223"/>
    </location>
    <ligand>
        <name>[4Fe-4S] cluster</name>
        <dbReference type="ChEBI" id="CHEBI:49883"/>
    </ligand>
</feature>
<keyword evidence="2 9" id="KW-0004">4Fe-4S</keyword>
<feature type="domain" description="Dihydroxy-acid/6-phosphogluconate dehydratase C-terminal" evidence="12">
    <location>
        <begin position="408"/>
        <end position="601"/>
    </location>
</feature>
<evidence type="ECO:0000313" key="13">
    <source>
        <dbReference type="EMBL" id="MDX8527837.1"/>
    </source>
</evidence>
<feature type="domain" description="Dihydroxy-acid/6-phosphogluconate dehydratase N-terminal" evidence="11">
    <location>
        <begin position="68"/>
        <end position="380"/>
    </location>
</feature>
<dbReference type="InterPro" id="IPR042096">
    <property type="entry name" value="Dihydro-acid_dehy_C"/>
</dbReference>
<reference evidence="13 14" key="1">
    <citation type="submission" date="2023-08" db="EMBL/GenBank/DDBJ databases">
        <title>Implementing the SeqCode for naming new Mesorhizobium species isolated from Vachellia karroo root nodules.</title>
        <authorList>
            <person name="Van Lill M."/>
        </authorList>
    </citation>
    <scope>NUCLEOTIDE SEQUENCE [LARGE SCALE GENOMIC DNA]</scope>
    <source>
        <strain evidence="13 14">MSK 1335</strain>
    </source>
</reference>
<keyword evidence="5 9" id="KW-0411">Iron-sulfur</keyword>
<evidence type="ECO:0000256" key="7">
    <source>
        <dbReference type="ARBA" id="ARBA00023239"/>
    </source>
</evidence>
<dbReference type="RefSeq" id="WP_320235785.1">
    <property type="nucleotide sequence ID" value="NZ_JAVIJF010000021.1"/>
</dbReference>
<feature type="binding site" evidence="9">
    <location>
        <position position="156"/>
    </location>
    <ligand>
        <name>[4Fe-4S] cluster</name>
        <dbReference type="ChEBI" id="CHEBI:49883"/>
    </ligand>
</feature>
<dbReference type="InterPro" id="IPR020558">
    <property type="entry name" value="DiOHA_6PGluconate_deHydtase_CS"/>
</dbReference>
<comment type="catalytic activity">
    <reaction evidence="9">
        <text>6-phospho-D-gluconate = 2-dehydro-3-deoxy-6-phospho-D-gluconate + H2O</text>
        <dbReference type="Rhea" id="RHEA:17277"/>
        <dbReference type="ChEBI" id="CHEBI:15377"/>
        <dbReference type="ChEBI" id="CHEBI:57569"/>
        <dbReference type="ChEBI" id="CHEBI:58759"/>
        <dbReference type="EC" id="4.2.1.12"/>
    </reaction>
</comment>
<dbReference type="InterPro" id="IPR056740">
    <property type="entry name" value="ILV_EDD_C"/>
</dbReference>
<organism evidence="13 14">
    <name type="scientific">Mesorhizobium montanum</name>
    <dbReference type="NCBI Taxonomy" id="3072323"/>
    <lineage>
        <taxon>Bacteria</taxon>
        <taxon>Pseudomonadati</taxon>
        <taxon>Pseudomonadota</taxon>
        <taxon>Alphaproteobacteria</taxon>
        <taxon>Hyphomicrobiales</taxon>
        <taxon>Phyllobacteriaceae</taxon>
        <taxon>Mesorhizobium</taxon>
    </lineage>
</organism>
<dbReference type="Proteomes" id="UP001276840">
    <property type="component" value="Unassembled WGS sequence"/>
</dbReference>
<dbReference type="InterPro" id="IPR037237">
    <property type="entry name" value="IlvD/EDD_N"/>
</dbReference>
<keyword evidence="3 9" id="KW-0479">Metal-binding</keyword>
<comment type="caution">
    <text evidence="13">The sequence shown here is derived from an EMBL/GenBank/DDBJ whole genome shotgun (WGS) entry which is preliminary data.</text>
</comment>
<comment type="similarity">
    <text evidence="1 9">Belongs to the IlvD/Edd family.</text>
</comment>
<keyword evidence="14" id="KW-1185">Reference proteome</keyword>
<dbReference type="EMBL" id="JAVIJF010000021">
    <property type="protein sequence ID" value="MDX8527837.1"/>
    <property type="molecule type" value="Genomic_DNA"/>
</dbReference>
<keyword evidence="6 9" id="KW-0311">Gluconate utilization</keyword>
<evidence type="ECO:0000313" key="14">
    <source>
        <dbReference type="Proteomes" id="UP001276840"/>
    </source>
</evidence>
<dbReference type="Pfam" id="PF00920">
    <property type="entry name" value="ILVD_EDD_N"/>
    <property type="match status" value="1"/>
</dbReference>
<comment type="pathway">
    <text evidence="9">Carbohydrate metabolism; Entner-Doudoroff pathway.</text>
</comment>
<dbReference type="PANTHER" id="PTHR43661">
    <property type="entry name" value="D-XYLONATE DEHYDRATASE"/>
    <property type="match status" value="1"/>
</dbReference>
<keyword evidence="7 9" id="KW-0456">Lyase</keyword>